<dbReference type="EMBL" id="ABFZ02000020">
    <property type="protein sequence ID" value="EDS14711.1"/>
    <property type="molecule type" value="Genomic_DNA"/>
</dbReference>
<evidence type="ECO:0000313" key="3">
    <source>
        <dbReference type="EMBL" id="EDS14711.1"/>
    </source>
</evidence>
<dbReference type="HOGENOM" id="CLU_030491_0_0_10"/>
<dbReference type="PROSITE" id="PS50293">
    <property type="entry name" value="TPR_REGION"/>
    <property type="match status" value="1"/>
</dbReference>
<dbReference type="eggNOG" id="COG0457">
    <property type="taxonomic scope" value="Bacteria"/>
</dbReference>
<accession>B0NSD5</accession>
<keyword evidence="2" id="KW-0472">Membrane</keyword>
<dbReference type="SUPFAM" id="SSF48452">
    <property type="entry name" value="TPR-like"/>
    <property type="match status" value="2"/>
</dbReference>
<keyword evidence="1" id="KW-0802">TPR repeat</keyword>
<sequence length="552" mass="64516">MTNFGTMRYKHIISVVLWSMFLVACGPNRRVALAEKLMAEKETDSAIAVMQEIKEPQNNLTDRDYALYALLLSEAMHRKQQLNAETDTLLLPAIKYFSESGDSLYAERALYCKAHLDRRLYRMKDAMQSFLKALLFLQGSGNDEQLYRVNTWLGVVCLNQEEYEGKMRYSKEALKAALRMDNLFYKNLALCDIATGYYFLNRLDSALYYAQAVYDAAIADSLPSQLPHVYTDLGSIYAKMGENGKALEYIDKAIGLRPRKDTLAILGLYADKVDLFGKLGQYDSAYHYFRKVVASPNLATQADAYNHMSGAYYKMGRCNEAYSLLLRFTELADSVRKQRHTAEVIALQELYKHEQLSVENLYWRTQAAERQSNVYLMATLSLLSLWIASTIYFFYWRNRRRLVEQQHQLASQQEELHHQRQVTTENLQRMAEMEQKEARLKETFFRRLNQRIVQEIEKGSNILLSDDDWEDIVQNADIIFDNFTRRLQQHYPALNKEDLRYCCMVKMQLSQLEMSQIMHLEKDSVKKRLKRIRMEKMKADSGVTLEELLRRF</sequence>
<feature type="transmembrane region" description="Helical" evidence="2">
    <location>
        <begin position="374"/>
        <end position="395"/>
    </location>
</feature>
<dbReference type="AlphaFoldDB" id="B0NSD5"/>
<reference evidence="3 4" key="2">
    <citation type="submission" date="2007-11" db="EMBL/GenBank/DDBJ databases">
        <authorList>
            <person name="Fulton L."/>
            <person name="Clifton S."/>
            <person name="Fulton B."/>
            <person name="Xu J."/>
            <person name="Minx P."/>
            <person name="Pepin K.H."/>
            <person name="Johnson M."/>
            <person name="Thiruvilangam P."/>
            <person name="Bhonagiri V."/>
            <person name="Nash W.E."/>
            <person name="Mardis E.R."/>
            <person name="Wilson R.K."/>
        </authorList>
    </citation>
    <scope>NUCLEOTIDE SEQUENCE [LARGE SCALE GENOMIC DNA]</scope>
    <source>
        <strain evidence="3 4">ATCC 43183</strain>
    </source>
</reference>
<keyword evidence="2" id="KW-0812">Transmembrane</keyword>
<dbReference type="SMART" id="SM00028">
    <property type="entry name" value="TPR"/>
    <property type="match status" value="3"/>
</dbReference>
<comment type="caution">
    <text evidence="3">The sequence shown here is derived from an EMBL/GenBank/DDBJ whole genome shotgun (WGS) entry which is preliminary data.</text>
</comment>
<feature type="repeat" description="TPR" evidence="1">
    <location>
        <begin position="227"/>
        <end position="260"/>
    </location>
</feature>
<gene>
    <name evidence="3" type="ORF">BACSTE_02399</name>
</gene>
<evidence type="ECO:0000313" key="4">
    <source>
        <dbReference type="Proteomes" id="UP000004713"/>
    </source>
</evidence>
<dbReference type="Pfam" id="PF13181">
    <property type="entry name" value="TPR_8"/>
    <property type="match status" value="1"/>
</dbReference>
<name>B0NSD5_BACSE</name>
<dbReference type="InterPro" id="IPR019734">
    <property type="entry name" value="TPR_rpt"/>
</dbReference>
<reference evidence="3 4" key="1">
    <citation type="submission" date="2007-11" db="EMBL/GenBank/DDBJ databases">
        <title>Draft genome sequence of Bacteroides stercoris(ATCC 43183).</title>
        <authorList>
            <person name="Sudarsanam P."/>
            <person name="Ley R."/>
            <person name="Guruge J."/>
            <person name="Turnbaugh P.J."/>
            <person name="Mahowald M."/>
            <person name="Liep D."/>
            <person name="Gordon J."/>
        </authorList>
    </citation>
    <scope>NUCLEOTIDE SEQUENCE [LARGE SCALE GENOMIC DNA]</scope>
    <source>
        <strain evidence="3 4">ATCC 43183</strain>
    </source>
</reference>
<protein>
    <submittedName>
        <fullName evidence="3">Tetratricopeptide repeat protein</fullName>
    </submittedName>
</protein>
<keyword evidence="2" id="KW-1133">Transmembrane helix</keyword>
<evidence type="ECO:0000256" key="2">
    <source>
        <dbReference type="SAM" id="Phobius"/>
    </source>
</evidence>
<organism evidence="3 4">
    <name type="scientific">Bacteroides stercoris ATCC 43183</name>
    <dbReference type="NCBI Taxonomy" id="449673"/>
    <lineage>
        <taxon>Bacteria</taxon>
        <taxon>Pseudomonadati</taxon>
        <taxon>Bacteroidota</taxon>
        <taxon>Bacteroidia</taxon>
        <taxon>Bacteroidales</taxon>
        <taxon>Bacteroidaceae</taxon>
        <taxon>Bacteroides</taxon>
    </lineage>
</organism>
<dbReference type="Proteomes" id="UP000004713">
    <property type="component" value="Unassembled WGS sequence"/>
</dbReference>
<evidence type="ECO:0000256" key="1">
    <source>
        <dbReference type="PROSITE-ProRule" id="PRU00339"/>
    </source>
</evidence>
<dbReference type="PROSITE" id="PS50005">
    <property type="entry name" value="TPR"/>
    <property type="match status" value="1"/>
</dbReference>
<dbReference type="InterPro" id="IPR011990">
    <property type="entry name" value="TPR-like_helical_dom_sf"/>
</dbReference>
<proteinExistence type="predicted"/>
<dbReference type="Gene3D" id="1.25.40.10">
    <property type="entry name" value="Tetratricopeptide repeat domain"/>
    <property type="match status" value="2"/>
</dbReference>